<reference evidence="1 2" key="1">
    <citation type="journal article" date="2016" name="J. Hazard. Mater.">
        <title>A newly isolated Pseudomonas putida S-1 strain for batch-mode-propanethiol degradation and continuous treatment of propanethiol-containing waste gas.</title>
        <authorList>
            <person name="Chen D.Z."/>
            <person name="Sun Y.M."/>
            <person name="Han L.M."/>
            <person name="Chen J."/>
            <person name="Ye J.X."/>
            <person name="Chen J.M."/>
        </authorList>
    </citation>
    <scope>NUCLEOTIDE SEQUENCE [LARGE SCALE GENOMIC DNA]</scope>
    <source>
        <strain evidence="1 2">S-1</strain>
    </source>
</reference>
<gene>
    <name evidence="1" type="ORF">KH389_06440</name>
</gene>
<sequence length="111" mass="12293">MSYGLRTFSEDGVVELDTDSFTYQVLHSQTYTLTGNGAVISVPISGFNPATCTAVILPTTARKNEFNESAMPYMRVAVGNVTVRSKHPNQPGTEDYGSHIQFRLLVMRFKN</sequence>
<evidence type="ECO:0000313" key="2">
    <source>
        <dbReference type="Proteomes" id="UP000678154"/>
    </source>
</evidence>
<keyword evidence="2" id="KW-1185">Reference proteome</keyword>
<protein>
    <submittedName>
        <fullName evidence="1">Uncharacterized protein</fullName>
    </submittedName>
</protein>
<evidence type="ECO:0000313" key="1">
    <source>
        <dbReference type="EMBL" id="QVL20223.1"/>
    </source>
</evidence>
<organism evidence="1 2">
    <name type="scientific">Pseudomonas qingdaonensis</name>
    <dbReference type="NCBI Taxonomy" id="2056231"/>
    <lineage>
        <taxon>Bacteria</taxon>
        <taxon>Pseudomonadati</taxon>
        <taxon>Pseudomonadota</taxon>
        <taxon>Gammaproteobacteria</taxon>
        <taxon>Pseudomonadales</taxon>
        <taxon>Pseudomonadaceae</taxon>
        <taxon>Pseudomonas</taxon>
    </lineage>
</organism>
<name>A0ABX8DVG4_9PSED</name>
<dbReference type="RefSeq" id="WP_213607073.1">
    <property type="nucleotide sequence ID" value="NZ_CP074676.1"/>
</dbReference>
<dbReference type="EMBL" id="CP074676">
    <property type="protein sequence ID" value="QVL20223.1"/>
    <property type="molecule type" value="Genomic_DNA"/>
</dbReference>
<dbReference type="GeneID" id="87479873"/>
<dbReference type="Proteomes" id="UP000678154">
    <property type="component" value="Chromosome"/>
</dbReference>
<proteinExistence type="predicted"/>
<accession>A0ABX8DVG4</accession>